<dbReference type="Proteomes" id="UP000269294">
    <property type="component" value="Segment"/>
</dbReference>
<evidence type="ECO:0000313" key="1">
    <source>
        <dbReference type="EMBL" id="AUR95273.1"/>
    </source>
</evidence>
<reference evidence="1 2" key="1">
    <citation type="submission" date="2017-11" db="EMBL/GenBank/DDBJ databases">
        <title>A major lineage of nontailed dsDNA viruses as unrecognized killers of marine bacteria.</title>
        <authorList>
            <person name="Kauffman K.M."/>
            <person name="Hussain F.A."/>
            <person name="Yang J."/>
            <person name="Arevalo P."/>
            <person name="Brown J.M."/>
            <person name="Chang W.K."/>
            <person name="VanInsberghe D."/>
            <person name="Elsherbini J."/>
            <person name="Cutler M.B."/>
            <person name="Kelly L."/>
            <person name="Polz M.F."/>
        </authorList>
    </citation>
    <scope>NUCLEOTIDE SEQUENCE [LARGE SCALE GENOMIC DNA]</scope>
</reference>
<accession>A0A2I7RNP1</accession>
<name>A0A2I7RNP1_9CAUD</name>
<proteinExistence type="predicted"/>
<evidence type="ECO:0000313" key="2">
    <source>
        <dbReference type="Proteomes" id="UP000269294"/>
    </source>
</evidence>
<protein>
    <submittedName>
        <fullName evidence="1">Uncharacterized protein</fullName>
    </submittedName>
</protein>
<keyword evidence="2" id="KW-1185">Reference proteome</keyword>
<organism evidence="1 2">
    <name type="scientific">Vibrio phage 1.204.O._10N.222.46.F12</name>
    <dbReference type="NCBI Taxonomy" id="1881263"/>
    <lineage>
        <taxon>Viruses</taxon>
        <taxon>Duplodnaviria</taxon>
        <taxon>Heunggongvirae</taxon>
        <taxon>Uroviricota</taxon>
        <taxon>Caudoviricetes</taxon>
        <taxon>Autographivirales</taxon>
        <taxon>Cyclitvirus</taxon>
        <taxon>Cyclitvirus cyclit</taxon>
    </lineage>
</organism>
<dbReference type="EMBL" id="MG592574">
    <property type="protein sequence ID" value="AUR95273.1"/>
    <property type="molecule type" value="Genomic_DNA"/>
</dbReference>
<gene>
    <name evidence="1" type="ORF">NVP1204O_53</name>
</gene>
<sequence length="169" mass="19755">MNTTYKSRMCVSHPSQTVIRELSKAFEVMRKRYLESGIDYDTTDKPMDGYQAMQYRFDTDKHITISTVGNATAIYGSTANIAFRFWHDCVHCLLRQDFSYKGEHTVIMEQAAELRDYGISEEAMEVFMADTIGQVRYYYEHKEFVKDQQRFITTCLTQGLEQAVLIKQH</sequence>